<reference evidence="3 4" key="1">
    <citation type="journal article" date="2019" name="Sci. Rep.">
        <title>Comparative genomics of chytrid fungi reveal insights into the obligate biotrophic and pathogenic lifestyle of Synchytrium endobioticum.</title>
        <authorList>
            <person name="van de Vossenberg B.T.L.H."/>
            <person name="Warris S."/>
            <person name="Nguyen H.D.T."/>
            <person name="van Gent-Pelzer M.P.E."/>
            <person name="Joly D.L."/>
            <person name="van de Geest H.C."/>
            <person name="Bonants P.J.M."/>
            <person name="Smith D.S."/>
            <person name="Levesque C.A."/>
            <person name="van der Lee T.A.J."/>
        </authorList>
    </citation>
    <scope>NUCLEOTIDE SEQUENCE [LARGE SCALE GENOMIC DNA]</scope>
    <source>
        <strain evidence="3 4">LEV6574</strain>
    </source>
</reference>
<dbReference type="PANTHER" id="PTHR31836:SF28">
    <property type="entry name" value="SRCR DOMAIN-CONTAINING PROTEIN-RELATED"/>
    <property type="match status" value="1"/>
</dbReference>
<proteinExistence type="predicted"/>
<keyword evidence="2" id="KW-0812">Transmembrane</keyword>
<gene>
    <name evidence="3" type="ORF">SeLEV6574_g01339</name>
</gene>
<evidence type="ECO:0000313" key="3">
    <source>
        <dbReference type="EMBL" id="TPX49700.1"/>
    </source>
</evidence>
<dbReference type="CDD" id="cd22191">
    <property type="entry name" value="DPBB_RlpA_EXP_N-like"/>
    <property type="match status" value="1"/>
</dbReference>
<dbReference type="EMBL" id="QEAM01000029">
    <property type="protein sequence ID" value="TPX49700.1"/>
    <property type="molecule type" value="Genomic_DNA"/>
</dbReference>
<comment type="caution">
    <text evidence="3">The sequence shown here is derived from an EMBL/GenBank/DDBJ whole genome shotgun (WGS) entry which is preliminary data.</text>
</comment>
<protein>
    <recommendedName>
        <fullName evidence="5">Expansin-like EG45 domain-containing protein</fullName>
    </recommendedName>
</protein>
<dbReference type="Proteomes" id="UP000320475">
    <property type="component" value="Unassembled WGS sequence"/>
</dbReference>
<dbReference type="Gene3D" id="2.40.40.10">
    <property type="entry name" value="RlpA-like domain"/>
    <property type="match status" value="1"/>
</dbReference>
<evidence type="ECO:0000256" key="1">
    <source>
        <dbReference type="ARBA" id="ARBA00022729"/>
    </source>
</evidence>
<keyword evidence="2" id="KW-1133">Transmembrane helix</keyword>
<name>A0A507DFT8_9FUNG</name>
<keyword evidence="1" id="KW-0732">Signal</keyword>
<dbReference type="InterPro" id="IPR036908">
    <property type="entry name" value="RlpA-like_sf"/>
</dbReference>
<sequence>MPALHVVYGTASLRVVPDLATRLAKRGRATWYDANELGSCGGFISNSDAVCAMSTADYSGAQCGRCLTISGSQGSASCYVKDECPGCPSGGLDLTPEVFKKISGGNLSVGVLAISYASCGSTNAVSISDINDIALVDGAGLRPSGGTLVAIVVCVVLSVLAVVGLVMRKWRMDSLPPTRPSPCEDNDNRLMHEALLTLSMTGITKHEKHIPYAHHSATTATSSVVVTLLRDAGVVTGHQAREMMMA</sequence>
<dbReference type="OrthoDB" id="2136072at2759"/>
<feature type="transmembrane region" description="Helical" evidence="2">
    <location>
        <begin position="148"/>
        <end position="167"/>
    </location>
</feature>
<evidence type="ECO:0000256" key="2">
    <source>
        <dbReference type="SAM" id="Phobius"/>
    </source>
</evidence>
<evidence type="ECO:0000313" key="4">
    <source>
        <dbReference type="Proteomes" id="UP000320475"/>
    </source>
</evidence>
<keyword evidence="2" id="KW-0472">Membrane</keyword>
<dbReference type="SUPFAM" id="SSF50685">
    <property type="entry name" value="Barwin-like endoglucanases"/>
    <property type="match status" value="1"/>
</dbReference>
<evidence type="ECO:0008006" key="5">
    <source>
        <dbReference type="Google" id="ProtNLM"/>
    </source>
</evidence>
<dbReference type="PANTHER" id="PTHR31836">
    <property type="match status" value="1"/>
</dbReference>
<organism evidence="3 4">
    <name type="scientific">Synchytrium endobioticum</name>
    <dbReference type="NCBI Taxonomy" id="286115"/>
    <lineage>
        <taxon>Eukaryota</taxon>
        <taxon>Fungi</taxon>
        <taxon>Fungi incertae sedis</taxon>
        <taxon>Chytridiomycota</taxon>
        <taxon>Chytridiomycota incertae sedis</taxon>
        <taxon>Chytridiomycetes</taxon>
        <taxon>Synchytriales</taxon>
        <taxon>Synchytriaceae</taxon>
        <taxon>Synchytrium</taxon>
    </lineage>
</organism>
<accession>A0A507DFT8</accession>
<dbReference type="InterPro" id="IPR051477">
    <property type="entry name" value="Expansin_CellWall"/>
</dbReference>
<dbReference type="AlphaFoldDB" id="A0A507DFT8"/>